<proteinExistence type="predicted"/>
<organism evidence="1">
    <name type="scientific">viral metagenome</name>
    <dbReference type="NCBI Taxonomy" id="1070528"/>
    <lineage>
        <taxon>unclassified sequences</taxon>
        <taxon>metagenomes</taxon>
        <taxon>organismal metagenomes</taxon>
    </lineage>
</organism>
<reference evidence="1" key="1">
    <citation type="journal article" date="2020" name="Nature">
        <title>Giant virus diversity and host interactions through global metagenomics.</title>
        <authorList>
            <person name="Schulz F."/>
            <person name="Roux S."/>
            <person name="Paez-Espino D."/>
            <person name="Jungbluth S."/>
            <person name="Walsh D.A."/>
            <person name="Denef V.J."/>
            <person name="McMahon K.D."/>
            <person name="Konstantinidis K.T."/>
            <person name="Eloe-Fadrosh E.A."/>
            <person name="Kyrpides N.C."/>
            <person name="Woyke T."/>
        </authorList>
    </citation>
    <scope>NUCLEOTIDE SEQUENCE</scope>
    <source>
        <strain evidence="1">GVMAG-M-3300023179-27</strain>
    </source>
</reference>
<dbReference type="AlphaFoldDB" id="A0A6C0EAD4"/>
<name>A0A6C0EAD4_9ZZZZ</name>
<accession>A0A6C0EAD4</accession>
<dbReference type="SUPFAM" id="SSF53335">
    <property type="entry name" value="S-adenosyl-L-methionine-dependent methyltransferases"/>
    <property type="match status" value="1"/>
</dbReference>
<dbReference type="EMBL" id="MN739775">
    <property type="protein sequence ID" value="QHT25808.1"/>
    <property type="molecule type" value="Genomic_DNA"/>
</dbReference>
<evidence type="ECO:0000313" key="1">
    <source>
        <dbReference type="EMBL" id="QHT25808.1"/>
    </source>
</evidence>
<protein>
    <submittedName>
        <fullName evidence="1">Uncharacterized protein</fullName>
    </submittedName>
</protein>
<sequence length="1200" mass="140547">MNEYYKKYIKYKQKYLELKYLLNQTGGKKDFPYRYYGKNHDIEKIVKKCKSLINAHRTNIKLVDDSQVFIEDYRRFKTVNNLTDVFNEHCRMKCKKRNSISPYEYFLRHPNKKYHELVKKKDCSLFRVLIAIQILKHFNVKTWLDMSAGWGDRLIAAILKKLDYYFSTDPNMCLHEGYNKIKEAFEVDKSKFVTVNEPFEKAIIIPPETGKFDLFFSSPPFFDKEIYDNNNDGQSIKKYRDIDDWIDNFLLFSIKKALPFIKIGGKIMLYIEDTDETKYVDKFLNSMEAFVNLVPNRTMYYKYTDTVNKKPLYIWTVGIPVWLFELKFEGDDDFIENETSNTVFIDVAEQKWIYKYNYIIKTHSYLGSSADNKKLYFMRNTLPIHNKVYRRPIDTIKFSLTTKDNIKKNLTVLSDNNLLFGTKMRAMIQFLDKIKPETLIYSGSHAGRAQLLLAYYAVLRNVKRFILCVPYAGSRIPRLIQSMYPNVEIYSYDDIDVAKTIKQTNFERLNDYAMKLQRQTKGYLLPFDFRDDDFIDILAKELELAIDKTLLDEPIHLLLAYGAGTTFRALVKIFKKAYFHIVQTGSDCDISDLDDDIIERTTKYISSYAFKDDYDAKNLQFINDAPFVELPYTTALKWDAKVYEFIDQIPSDNFYIFDAGACHNNILKKYDDFYKLDGNVDELHKGYNSRKLITNVHTFERSLTYDKKTNSLIVERLKSNDFLNEINGFSKSSNVYPIIEMIKLLNSTKIFDLTNDSGFVLIASFLTNKQYTRLHNNDKMFDLFKFLQVNTNKFTVSNDTNDIESYDTIFIDENTDIKNMLSKLKLGTYVISNNSIDLTQYNDSIAKIRNIESDVKFHIWKYGIPAWIENMKITDVEKIRNKITLDKKDNWYQKFCENQKKYSYVGFNDNILYFTKHSDSFSNIVNTELNIVNFKANDKSITVFDDSNMLVGSKMRAIVEYLDNHKFDTLVFCGSDTGYGQIVASYYAAIRSISRVILMIPTKNDICTKFALSLFPNLEIFSYDDIKLDSSTSNFNSLQKFTQTVAKKTNGFMVPFGLRDEAFINILAKKLKEHIDPDLLNKNIDILLVYGSGTIYRTLTKIFTKAKFHIVQIGVEAKIDDMPKDIIARTTKYISTYDFREPIDIRKHLSIDELPYSTIGNYDAKVYEFIDKINAKDIYVFNVGGSHIELLKKYNSFYTT</sequence>
<dbReference type="InterPro" id="IPR029063">
    <property type="entry name" value="SAM-dependent_MTases_sf"/>
</dbReference>